<protein>
    <submittedName>
        <fullName evidence="2">MCE family protein</fullName>
    </submittedName>
</protein>
<evidence type="ECO:0000313" key="2">
    <source>
        <dbReference type="EMBL" id="MBH0778009.1"/>
    </source>
</evidence>
<name>A0A931N3M8_9NOCA</name>
<dbReference type="InterPro" id="IPR003399">
    <property type="entry name" value="Mce/MlaD"/>
</dbReference>
<dbReference type="Proteomes" id="UP000655751">
    <property type="component" value="Unassembled WGS sequence"/>
</dbReference>
<reference evidence="2" key="1">
    <citation type="submission" date="2020-11" db="EMBL/GenBank/DDBJ databases">
        <title>Nocardia NEAU-351.nov., a novel actinomycete isolated from the cow dung.</title>
        <authorList>
            <person name="Zhang X."/>
        </authorList>
    </citation>
    <scope>NUCLEOTIDE SEQUENCE</scope>
    <source>
        <strain evidence="2">NEAU-351</strain>
    </source>
</reference>
<accession>A0A931N3M8</accession>
<gene>
    <name evidence="2" type="ORF">IT779_17160</name>
</gene>
<feature type="domain" description="Mce/MlaD" evidence="1">
    <location>
        <begin position="48"/>
        <end position="123"/>
    </location>
</feature>
<dbReference type="RefSeq" id="WP_196150313.1">
    <property type="nucleotide sequence ID" value="NZ_JADMLG010000006.1"/>
</dbReference>
<proteinExistence type="predicted"/>
<comment type="caution">
    <text evidence="2">The sequence shown here is derived from an EMBL/GenBank/DDBJ whole genome shotgun (WGS) entry which is preliminary data.</text>
</comment>
<keyword evidence="3" id="KW-1185">Reference proteome</keyword>
<dbReference type="EMBL" id="JADMLG010000006">
    <property type="protein sequence ID" value="MBH0778009.1"/>
    <property type="molecule type" value="Genomic_DNA"/>
</dbReference>
<evidence type="ECO:0000313" key="3">
    <source>
        <dbReference type="Proteomes" id="UP000655751"/>
    </source>
</evidence>
<evidence type="ECO:0000259" key="1">
    <source>
        <dbReference type="Pfam" id="PF02470"/>
    </source>
</evidence>
<dbReference type="AlphaFoldDB" id="A0A931N3M8"/>
<dbReference type="Pfam" id="PF02470">
    <property type="entry name" value="MlaD"/>
    <property type="match status" value="1"/>
</dbReference>
<organism evidence="2 3">
    <name type="scientific">Nocardia bovistercoris</name>
    <dbReference type="NCBI Taxonomy" id="2785916"/>
    <lineage>
        <taxon>Bacteria</taxon>
        <taxon>Bacillati</taxon>
        <taxon>Actinomycetota</taxon>
        <taxon>Actinomycetes</taxon>
        <taxon>Mycobacteriales</taxon>
        <taxon>Nocardiaceae</taxon>
        <taxon>Nocardia</taxon>
    </lineage>
</organism>
<sequence length="352" mass="36954">MPEYGFPGAEVGPRRARVLGFGTVLLVAVVWSGLRAVPDSGPEDAVHLTLVTERIGAGVETGTDVRVDGVRVGAVAAITVDARGHQRIELGLDGSEVADLTDALGVDYAPSNLFGITALQLRSGAGGAPLRRDTVIDLTSDSTRVRDATLSTLLHSTGQLTDEVLTPALTDLLDRTARDLDAFMPLLEAIAVTARAVSETRQAPTSVLLDRFGAALAGMPPMLTGGMGVLYSVYTNDYFEDPEQLIRYRDTFSAVQTQLLPSVTRLLGTAGSQFATSLPVLTVLFDAIASSVGTPERSFQELGELLDRLDAAFRDTPTGPALAVRAELDLAPGLAIPLRALVEGGHGTPGGR</sequence>